<dbReference type="Pfam" id="PF07883">
    <property type="entry name" value="Cupin_2"/>
    <property type="match status" value="1"/>
</dbReference>
<dbReference type="EMBL" id="UINC01048577">
    <property type="protein sequence ID" value="SVB59272.1"/>
    <property type="molecule type" value="Genomic_DNA"/>
</dbReference>
<name>A0A382F9G5_9ZZZZ</name>
<reference evidence="3" key="1">
    <citation type="submission" date="2018-05" db="EMBL/GenBank/DDBJ databases">
        <authorList>
            <person name="Lanie J.A."/>
            <person name="Ng W.-L."/>
            <person name="Kazmierczak K.M."/>
            <person name="Andrzejewski T.M."/>
            <person name="Davidsen T.M."/>
            <person name="Wayne K.J."/>
            <person name="Tettelin H."/>
            <person name="Glass J.I."/>
            <person name="Rusch D."/>
            <person name="Podicherti R."/>
            <person name="Tsui H.-C.T."/>
            <person name="Winkler M.E."/>
        </authorList>
    </citation>
    <scope>NUCLEOTIDE SEQUENCE</scope>
</reference>
<dbReference type="GO" id="GO:0046872">
    <property type="term" value="F:metal ion binding"/>
    <property type="evidence" value="ECO:0007669"/>
    <property type="project" value="UniProtKB-KW"/>
</dbReference>
<proteinExistence type="predicted"/>
<organism evidence="3">
    <name type="scientific">marine metagenome</name>
    <dbReference type="NCBI Taxonomy" id="408172"/>
    <lineage>
        <taxon>unclassified sequences</taxon>
        <taxon>metagenomes</taxon>
        <taxon>ecological metagenomes</taxon>
    </lineage>
</organism>
<evidence type="ECO:0000313" key="3">
    <source>
        <dbReference type="EMBL" id="SVB59272.1"/>
    </source>
</evidence>
<dbReference type="InterPro" id="IPR011051">
    <property type="entry name" value="RmlC_Cupin_sf"/>
</dbReference>
<dbReference type="Gene3D" id="2.60.120.10">
    <property type="entry name" value="Jelly Rolls"/>
    <property type="match status" value="1"/>
</dbReference>
<keyword evidence="1" id="KW-0479">Metal-binding</keyword>
<dbReference type="PANTHER" id="PTHR35848">
    <property type="entry name" value="OXALATE-BINDING PROTEIN"/>
    <property type="match status" value="1"/>
</dbReference>
<feature type="domain" description="Cupin type-2" evidence="2">
    <location>
        <begin position="50"/>
        <end position="116"/>
    </location>
</feature>
<dbReference type="InterPro" id="IPR051610">
    <property type="entry name" value="GPI/OXD"/>
</dbReference>
<dbReference type="AlphaFoldDB" id="A0A382F9G5"/>
<dbReference type="InterPro" id="IPR014710">
    <property type="entry name" value="RmlC-like_jellyroll"/>
</dbReference>
<sequence length="123" mass="13422">MGNKIGKSGIRNIAEVPWQQFPDHFGGALSKALVGPGDTDIKLIDYRISSYQPMAHVAAHTHTVQEQIYHVLEGEGSMEINGETTVVRRHDVIHIPPGIEHSITNSGLSDLVFIVVTTPVSDE</sequence>
<dbReference type="InterPro" id="IPR013096">
    <property type="entry name" value="Cupin_2"/>
</dbReference>
<gene>
    <name evidence="3" type="ORF">METZ01_LOCUS212126</name>
</gene>
<evidence type="ECO:0000256" key="1">
    <source>
        <dbReference type="ARBA" id="ARBA00022723"/>
    </source>
</evidence>
<dbReference type="PANTHER" id="PTHR35848:SF6">
    <property type="entry name" value="CUPIN TYPE-2 DOMAIN-CONTAINING PROTEIN"/>
    <property type="match status" value="1"/>
</dbReference>
<protein>
    <recommendedName>
        <fullName evidence="2">Cupin type-2 domain-containing protein</fullName>
    </recommendedName>
</protein>
<dbReference type="SUPFAM" id="SSF51182">
    <property type="entry name" value="RmlC-like cupins"/>
    <property type="match status" value="1"/>
</dbReference>
<evidence type="ECO:0000259" key="2">
    <source>
        <dbReference type="Pfam" id="PF07883"/>
    </source>
</evidence>
<accession>A0A382F9G5</accession>